<evidence type="ECO:0000259" key="3">
    <source>
        <dbReference type="SMART" id="SM00382"/>
    </source>
</evidence>
<reference evidence="4" key="1">
    <citation type="submission" date="2019-04" db="EMBL/GenBank/DDBJ databases">
        <title>Evolution of Biomass-Degrading Anaerobic Consortia Revealed by Metagenomics.</title>
        <authorList>
            <person name="Peng X."/>
        </authorList>
    </citation>
    <scope>NUCLEOTIDE SEQUENCE</scope>
    <source>
        <strain evidence="4">SIG551</strain>
    </source>
</reference>
<dbReference type="RefSeq" id="WP_326840079.1">
    <property type="nucleotide sequence ID" value="NZ_SVNY01000002.1"/>
</dbReference>
<dbReference type="Proteomes" id="UP000754750">
    <property type="component" value="Unassembled WGS sequence"/>
</dbReference>
<sequence>MNQNHINSFTTAIQPVCQRLRPVLMELPEHIQESVQEIRMRVNLPLSIFNGVQSFFVTGNGISRKPEEGIPVFREDMEETFRSLCSHSVYTHQNEIRNGFLTIRGGHRVGICGTAVLDQGQVAGLRDISSFNIRVARQIFGAADELLSLIGEEIVQGVLLAGAPSTGKTTILRDLARQLAGGGTLPPRKITVVDERGELAGVYRGDAQNDLGCCCDILDGYPKSQGILQAIRSLSPEVILCDELGSERETAAVEEVVNAGVSLIVSVHAASAGDLLRRRQIRRLMETGAFRTVVLLDCAARPGKIKGIYKVGELLGQINRDPVGHGGLHSGGLYGIA</sequence>
<dbReference type="GO" id="GO:0005524">
    <property type="term" value="F:ATP binding"/>
    <property type="evidence" value="ECO:0007669"/>
    <property type="project" value="UniProtKB-KW"/>
</dbReference>
<evidence type="ECO:0000313" key="4">
    <source>
        <dbReference type="EMBL" id="MBE6832857.1"/>
    </source>
</evidence>
<name>A0A928KWU7_9FIRM</name>
<organism evidence="4 5">
    <name type="scientific">Faecalispora sporosphaeroides</name>
    <dbReference type="NCBI Taxonomy" id="1549"/>
    <lineage>
        <taxon>Bacteria</taxon>
        <taxon>Bacillati</taxon>
        <taxon>Bacillota</taxon>
        <taxon>Clostridia</taxon>
        <taxon>Eubacteriales</taxon>
        <taxon>Oscillospiraceae</taxon>
        <taxon>Faecalispora</taxon>
    </lineage>
</organism>
<gene>
    <name evidence="4" type="ORF">E7512_04625</name>
</gene>
<keyword evidence="1" id="KW-0547">Nucleotide-binding</keyword>
<dbReference type="PANTHER" id="PTHR20953">
    <property type="entry name" value="KINASE-RELATED"/>
    <property type="match status" value="1"/>
</dbReference>
<comment type="caution">
    <text evidence="4">The sequence shown here is derived from an EMBL/GenBank/DDBJ whole genome shotgun (WGS) entry which is preliminary data.</text>
</comment>
<dbReference type="SUPFAM" id="SSF52540">
    <property type="entry name" value="P-loop containing nucleoside triphosphate hydrolases"/>
    <property type="match status" value="1"/>
</dbReference>
<evidence type="ECO:0000256" key="2">
    <source>
        <dbReference type="ARBA" id="ARBA00022840"/>
    </source>
</evidence>
<dbReference type="InterPro" id="IPR003593">
    <property type="entry name" value="AAA+_ATPase"/>
</dbReference>
<dbReference type="EMBL" id="SVNY01000002">
    <property type="protein sequence ID" value="MBE6832857.1"/>
    <property type="molecule type" value="Genomic_DNA"/>
</dbReference>
<dbReference type="Pfam" id="PF19568">
    <property type="entry name" value="Spore_III_AA"/>
    <property type="match status" value="1"/>
</dbReference>
<accession>A0A928KWU7</accession>
<dbReference type="InterPro" id="IPR045735">
    <property type="entry name" value="Spore_III_AA_AAA+_ATPase"/>
</dbReference>
<proteinExistence type="predicted"/>
<dbReference type="PANTHER" id="PTHR20953:SF3">
    <property type="entry name" value="P-LOOP CONTAINING NUCLEOSIDE TRIPHOSPHATE HYDROLASES SUPERFAMILY PROTEIN"/>
    <property type="match status" value="1"/>
</dbReference>
<feature type="domain" description="AAA+ ATPase" evidence="3">
    <location>
        <begin position="154"/>
        <end position="286"/>
    </location>
</feature>
<dbReference type="InterPro" id="IPR027417">
    <property type="entry name" value="P-loop_NTPase"/>
</dbReference>
<dbReference type="SMART" id="SM00382">
    <property type="entry name" value="AAA"/>
    <property type="match status" value="1"/>
</dbReference>
<evidence type="ECO:0000256" key="1">
    <source>
        <dbReference type="ARBA" id="ARBA00022741"/>
    </source>
</evidence>
<protein>
    <submittedName>
        <fullName evidence="4">Stage III sporulation protein AA</fullName>
    </submittedName>
</protein>
<keyword evidence="2" id="KW-0067">ATP-binding</keyword>
<dbReference type="AlphaFoldDB" id="A0A928KWU7"/>
<evidence type="ECO:0000313" key="5">
    <source>
        <dbReference type="Proteomes" id="UP000754750"/>
    </source>
</evidence>
<dbReference type="Gene3D" id="3.40.50.300">
    <property type="entry name" value="P-loop containing nucleotide triphosphate hydrolases"/>
    <property type="match status" value="1"/>
</dbReference>